<reference evidence="1 2" key="1">
    <citation type="journal article" date="2013" name="Curr. Biol.">
        <title>The Genome of the Foraminiferan Reticulomyxa filosa.</title>
        <authorList>
            <person name="Glockner G."/>
            <person name="Hulsmann N."/>
            <person name="Schleicher M."/>
            <person name="Noegel A.A."/>
            <person name="Eichinger L."/>
            <person name="Gallinger C."/>
            <person name="Pawlowski J."/>
            <person name="Sierra R."/>
            <person name="Euteneuer U."/>
            <person name="Pillet L."/>
            <person name="Moustafa A."/>
            <person name="Platzer M."/>
            <person name="Groth M."/>
            <person name="Szafranski K."/>
            <person name="Schliwa M."/>
        </authorList>
    </citation>
    <scope>NUCLEOTIDE SEQUENCE [LARGE SCALE GENOMIC DNA]</scope>
</reference>
<comment type="caution">
    <text evidence="1">The sequence shown here is derived from an EMBL/GenBank/DDBJ whole genome shotgun (WGS) entry which is preliminary data.</text>
</comment>
<name>X6NT58_RETFI</name>
<dbReference type="AlphaFoldDB" id="X6NT58"/>
<proteinExistence type="predicted"/>
<keyword evidence="2" id="KW-1185">Reference proteome</keyword>
<accession>X6NT58</accession>
<protein>
    <submittedName>
        <fullName evidence="1">Uncharacterized protein</fullName>
    </submittedName>
</protein>
<evidence type="ECO:0000313" key="1">
    <source>
        <dbReference type="EMBL" id="ETO28492.1"/>
    </source>
</evidence>
<gene>
    <name evidence="1" type="ORF">RFI_08642</name>
</gene>
<evidence type="ECO:0000313" key="2">
    <source>
        <dbReference type="Proteomes" id="UP000023152"/>
    </source>
</evidence>
<organism evidence="1 2">
    <name type="scientific">Reticulomyxa filosa</name>
    <dbReference type="NCBI Taxonomy" id="46433"/>
    <lineage>
        <taxon>Eukaryota</taxon>
        <taxon>Sar</taxon>
        <taxon>Rhizaria</taxon>
        <taxon>Retaria</taxon>
        <taxon>Foraminifera</taxon>
        <taxon>Monothalamids</taxon>
        <taxon>Reticulomyxidae</taxon>
        <taxon>Reticulomyxa</taxon>
    </lineage>
</organism>
<dbReference type="Proteomes" id="UP000023152">
    <property type="component" value="Unassembled WGS sequence"/>
</dbReference>
<dbReference type="EMBL" id="ASPP01006645">
    <property type="protein sequence ID" value="ETO28492.1"/>
    <property type="molecule type" value="Genomic_DNA"/>
</dbReference>
<sequence>MNQLYSFNDFVAKGGNANVSQLSPVLDKALVEVIIPHPKSSYAALRDVIAQICVHYYRIQSSSLEKFFKQMIVLANSKTPHVKLYGMICQANTQILSSVHICYKYMCITSLHIMGELCGSFPRLMTYLTDVCNVLLKSTARKMPLSLRLVSVNVLEKCIKGAEKGIRGNTTELMKVFEQLAKVI</sequence>